<dbReference type="OMA" id="FICKIEC"/>
<dbReference type="InterPro" id="IPR017438">
    <property type="entry name" value="ATP-NAD_kinase_N"/>
</dbReference>
<dbReference type="eggNOG" id="KOG2178">
    <property type="taxonomic scope" value="Eukaryota"/>
</dbReference>
<organism evidence="2">
    <name type="scientific">Selaginella moellendorffii</name>
    <name type="common">Spikemoss</name>
    <dbReference type="NCBI Taxonomy" id="88036"/>
    <lineage>
        <taxon>Eukaryota</taxon>
        <taxon>Viridiplantae</taxon>
        <taxon>Streptophyta</taxon>
        <taxon>Embryophyta</taxon>
        <taxon>Tracheophyta</taxon>
        <taxon>Lycopodiopsida</taxon>
        <taxon>Selaginellales</taxon>
        <taxon>Selaginellaceae</taxon>
        <taxon>Selaginella</taxon>
    </lineage>
</organism>
<keyword evidence="2" id="KW-1185">Reference proteome</keyword>
<dbReference type="GO" id="GO:0019674">
    <property type="term" value="P:NAD+ metabolic process"/>
    <property type="evidence" value="ECO:0007669"/>
    <property type="project" value="InterPro"/>
</dbReference>
<protein>
    <recommendedName>
        <fullName evidence="3">NAD(+) kinase</fullName>
    </recommendedName>
</protein>
<dbReference type="InterPro" id="IPR016064">
    <property type="entry name" value="NAD/diacylglycerol_kinase_sf"/>
</dbReference>
<dbReference type="PANTHER" id="PTHR20275">
    <property type="entry name" value="NAD KINASE"/>
    <property type="match status" value="1"/>
</dbReference>
<evidence type="ECO:0000313" key="1">
    <source>
        <dbReference type="EMBL" id="EFJ27283.1"/>
    </source>
</evidence>
<dbReference type="Proteomes" id="UP000001514">
    <property type="component" value="Unassembled WGS sequence"/>
</dbReference>
<feature type="non-terminal residue" evidence="1">
    <location>
        <position position="166"/>
    </location>
</feature>
<dbReference type="Gene3D" id="3.40.50.10330">
    <property type="entry name" value="Probable inorganic polyphosphate/atp-NAD kinase, domain 1"/>
    <property type="match status" value="1"/>
</dbReference>
<dbReference type="STRING" id="88036.D8RKR0"/>
<dbReference type="Gramene" id="EFJ27283">
    <property type="protein sequence ID" value="EFJ27283"/>
    <property type="gene ID" value="SELMODRAFT_5352"/>
</dbReference>
<dbReference type="AlphaFoldDB" id="D8RKR0"/>
<proteinExistence type="predicted"/>
<evidence type="ECO:0000313" key="2">
    <source>
        <dbReference type="Proteomes" id="UP000001514"/>
    </source>
</evidence>
<reference evidence="1 2" key="1">
    <citation type="journal article" date="2011" name="Science">
        <title>The Selaginella genome identifies genetic changes associated with the evolution of vascular plants.</title>
        <authorList>
            <person name="Banks J.A."/>
            <person name="Nishiyama T."/>
            <person name="Hasebe M."/>
            <person name="Bowman J.L."/>
            <person name="Gribskov M."/>
            <person name="dePamphilis C."/>
            <person name="Albert V.A."/>
            <person name="Aono N."/>
            <person name="Aoyama T."/>
            <person name="Ambrose B.A."/>
            <person name="Ashton N.W."/>
            <person name="Axtell M.J."/>
            <person name="Barker E."/>
            <person name="Barker M.S."/>
            <person name="Bennetzen J.L."/>
            <person name="Bonawitz N.D."/>
            <person name="Chapple C."/>
            <person name="Cheng C."/>
            <person name="Correa L.G."/>
            <person name="Dacre M."/>
            <person name="DeBarry J."/>
            <person name="Dreyer I."/>
            <person name="Elias M."/>
            <person name="Engstrom E.M."/>
            <person name="Estelle M."/>
            <person name="Feng L."/>
            <person name="Finet C."/>
            <person name="Floyd S.K."/>
            <person name="Frommer W.B."/>
            <person name="Fujita T."/>
            <person name="Gramzow L."/>
            <person name="Gutensohn M."/>
            <person name="Harholt J."/>
            <person name="Hattori M."/>
            <person name="Heyl A."/>
            <person name="Hirai T."/>
            <person name="Hiwatashi Y."/>
            <person name="Ishikawa M."/>
            <person name="Iwata M."/>
            <person name="Karol K.G."/>
            <person name="Koehler B."/>
            <person name="Kolukisaoglu U."/>
            <person name="Kubo M."/>
            <person name="Kurata T."/>
            <person name="Lalonde S."/>
            <person name="Li K."/>
            <person name="Li Y."/>
            <person name="Litt A."/>
            <person name="Lyons E."/>
            <person name="Manning G."/>
            <person name="Maruyama T."/>
            <person name="Michael T.P."/>
            <person name="Mikami K."/>
            <person name="Miyazaki S."/>
            <person name="Morinaga S."/>
            <person name="Murata T."/>
            <person name="Mueller-Roeber B."/>
            <person name="Nelson D.R."/>
            <person name="Obara M."/>
            <person name="Oguri Y."/>
            <person name="Olmstead R.G."/>
            <person name="Onodera N."/>
            <person name="Petersen B.L."/>
            <person name="Pils B."/>
            <person name="Prigge M."/>
            <person name="Rensing S.A."/>
            <person name="Riano-Pachon D.M."/>
            <person name="Roberts A.W."/>
            <person name="Sato Y."/>
            <person name="Scheller H.V."/>
            <person name="Schulz B."/>
            <person name="Schulz C."/>
            <person name="Shakirov E.V."/>
            <person name="Shibagaki N."/>
            <person name="Shinohara N."/>
            <person name="Shippen D.E."/>
            <person name="Soerensen I."/>
            <person name="Sotooka R."/>
            <person name="Sugimoto N."/>
            <person name="Sugita M."/>
            <person name="Sumikawa N."/>
            <person name="Tanurdzic M."/>
            <person name="Theissen G."/>
            <person name="Ulvskov P."/>
            <person name="Wakazuki S."/>
            <person name="Weng J.K."/>
            <person name="Willats W.W."/>
            <person name="Wipf D."/>
            <person name="Wolf P.G."/>
            <person name="Yang L."/>
            <person name="Zimmer A.D."/>
            <person name="Zhu Q."/>
            <person name="Mitros T."/>
            <person name="Hellsten U."/>
            <person name="Loque D."/>
            <person name="Otillar R."/>
            <person name="Salamov A."/>
            <person name="Schmutz J."/>
            <person name="Shapiro H."/>
            <person name="Lindquist E."/>
            <person name="Lucas S."/>
            <person name="Rokhsar D."/>
            <person name="Grigoriev I.V."/>
        </authorList>
    </citation>
    <scope>NUCLEOTIDE SEQUENCE [LARGE SCALE GENOMIC DNA]</scope>
</reference>
<dbReference type="HOGENOM" id="CLU_008831_8_0_1"/>
<evidence type="ECO:0008006" key="3">
    <source>
        <dbReference type="Google" id="ProtNLM"/>
    </source>
</evidence>
<dbReference type="InParanoid" id="D8RKR0"/>
<dbReference type="KEGG" id="smo:SELMODRAFT_5352"/>
<name>D8RKR0_SELML</name>
<dbReference type="EMBL" id="GL377582">
    <property type="protein sequence ID" value="EFJ27283.1"/>
    <property type="molecule type" value="Genomic_DNA"/>
</dbReference>
<dbReference type="Pfam" id="PF20143">
    <property type="entry name" value="NAD_kinase_C"/>
    <property type="match status" value="1"/>
</dbReference>
<gene>
    <name evidence="1" type="ORF">SELMODRAFT_5352</name>
</gene>
<dbReference type="InterPro" id="IPR017437">
    <property type="entry name" value="ATP-NAD_kinase_PpnK-typ_C"/>
</dbReference>
<dbReference type="SUPFAM" id="SSF111331">
    <property type="entry name" value="NAD kinase/diacylglycerol kinase-like"/>
    <property type="match status" value="1"/>
</dbReference>
<dbReference type="Gene3D" id="2.60.200.30">
    <property type="entry name" value="Probable inorganic polyphosphate/atp-NAD kinase, domain 2"/>
    <property type="match status" value="1"/>
</dbReference>
<accession>D8RKR0</accession>
<dbReference type="PANTHER" id="PTHR20275:SF0">
    <property type="entry name" value="NAD KINASE"/>
    <property type="match status" value="1"/>
</dbReference>
<sequence length="166" mass="18340">HHILNELVMDRGSSPFICKIECFQEGNLITKVLQGDGIIVATPTGSTGYSSAAGGPLVHPSVPGIVFTPVCPHSLSFRPLVLPDSTTLELKLPAFLFYFFSLCKRPWDDAYVSFDGKHRQEVARGDKIVVKASRYPVPIVTKTDGSVEWFNSLKSCFQWSVRKEPA</sequence>
<dbReference type="GO" id="GO:0003951">
    <property type="term" value="F:NAD+ kinase activity"/>
    <property type="evidence" value="ECO:0007669"/>
    <property type="project" value="InterPro"/>
</dbReference>
<feature type="non-terminal residue" evidence="1">
    <location>
        <position position="1"/>
    </location>
</feature>